<dbReference type="InterPro" id="IPR007379">
    <property type="entry name" value="Tim44-like_dom"/>
</dbReference>
<accession>A0A5P1R8U4</accession>
<dbReference type="PANTHER" id="PTHR41542:SF1">
    <property type="entry name" value="BLL5807 PROTEIN"/>
    <property type="match status" value="1"/>
</dbReference>
<evidence type="ECO:0000313" key="4">
    <source>
        <dbReference type="EMBL" id="QEQ96059.1"/>
    </source>
</evidence>
<dbReference type="OrthoDB" id="5298777at2"/>
<name>A0A5P1R8U4_9GAMM</name>
<dbReference type="Proteomes" id="UP000324760">
    <property type="component" value="Chromosome"/>
</dbReference>
<evidence type="ECO:0000256" key="2">
    <source>
        <dbReference type="SAM" id="SignalP"/>
    </source>
</evidence>
<dbReference type="RefSeq" id="WP_138988765.1">
    <property type="nucleotide sequence ID" value="NZ_CP043869.1"/>
</dbReference>
<protein>
    <submittedName>
        <fullName evidence="4">Tim44 domain-containing protein</fullName>
    </submittedName>
</protein>
<dbReference type="SUPFAM" id="SSF54427">
    <property type="entry name" value="NTF2-like"/>
    <property type="match status" value="1"/>
</dbReference>
<feature type="domain" description="Tim44-like" evidence="3">
    <location>
        <begin position="150"/>
        <end position="282"/>
    </location>
</feature>
<reference evidence="4 5" key="1">
    <citation type="journal article" date="2019" name="Biochem. Eng. J.">
        <title>Metabolic engineering of the marine bacteria Neptunomonas concharum for the production of acetoin and meso-2,3-butanediol from acetate.</title>
        <authorList>
            <person name="Li W."/>
            <person name="Pu N."/>
            <person name="Liu C.-X."/>
            <person name="Yuan Q.-P."/>
            <person name="Li Z.-J."/>
        </authorList>
    </citation>
    <scope>NUCLEOTIDE SEQUENCE [LARGE SCALE GENOMIC DNA]</scope>
    <source>
        <strain evidence="4 5">JCM17730</strain>
    </source>
</reference>
<dbReference type="KEGG" id="ncu:F0U83_04690"/>
<dbReference type="InterPro" id="IPR032710">
    <property type="entry name" value="NTF2-like_dom_sf"/>
</dbReference>
<evidence type="ECO:0000313" key="5">
    <source>
        <dbReference type="Proteomes" id="UP000324760"/>
    </source>
</evidence>
<sequence length="283" mass="31397">MRTLFLSILMAFFTFNFLAPEAEAKRLGGGSSFGKSYSAPKKVAPAQKQAPVQNATNAAPKKSGMMGGMLGGLLAGGLLGALLFGGAFDGIQFMDILLIGLMAFLAYKLFAMMKQKQPAPQYAGQPQYRETREPVESVQQPQHFTPMSAAATQLSEPDLVLPQWFNKVSFLSGAREHFTTLQAAWDRQDWAEIETYTSPELLEQLIAERGKYAADQHTDVVSVMAELINFIDNKDHVVASIHFYGWIKEAESEQPSEFSEIWHLTRDMNTGNAHWFIVGIEQP</sequence>
<feature type="signal peptide" evidence="2">
    <location>
        <begin position="1"/>
        <end position="24"/>
    </location>
</feature>
<feature type="transmembrane region" description="Helical" evidence="1">
    <location>
        <begin position="65"/>
        <end position="84"/>
    </location>
</feature>
<dbReference type="Gene3D" id="3.10.450.240">
    <property type="match status" value="1"/>
</dbReference>
<keyword evidence="5" id="KW-1185">Reference proteome</keyword>
<keyword evidence="1" id="KW-1133">Transmembrane helix</keyword>
<keyword evidence="1" id="KW-0472">Membrane</keyword>
<keyword evidence="1" id="KW-0812">Transmembrane</keyword>
<keyword evidence="2" id="KW-0732">Signal</keyword>
<evidence type="ECO:0000256" key="1">
    <source>
        <dbReference type="SAM" id="Phobius"/>
    </source>
</evidence>
<dbReference type="PANTHER" id="PTHR41542">
    <property type="entry name" value="BLL5807 PROTEIN"/>
    <property type="match status" value="1"/>
</dbReference>
<dbReference type="AlphaFoldDB" id="A0A5P1R8U4"/>
<feature type="chain" id="PRO_5024875033" evidence="2">
    <location>
        <begin position="25"/>
        <end position="283"/>
    </location>
</feature>
<feature type="transmembrane region" description="Helical" evidence="1">
    <location>
        <begin position="96"/>
        <end position="113"/>
    </location>
</feature>
<proteinExistence type="predicted"/>
<organism evidence="4 5">
    <name type="scientific">Neptunomonas concharum</name>
    <dbReference type="NCBI Taxonomy" id="1031538"/>
    <lineage>
        <taxon>Bacteria</taxon>
        <taxon>Pseudomonadati</taxon>
        <taxon>Pseudomonadota</taxon>
        <taxon>Gammaproteobacteria</taxon>
        <taxon>Oceanospirillales</taxon>
        <taxon>Oceanospirillaceae</taxon>
        <taxon>Neptunomonas</taxon>
    </lineage>
</organism>
<dbReference type="SMART" id="SM00978">
    <property type="entry name" value="Tim44"/>
    <property type="match status" value="1"/>
</dbReference>
<dbReference type="EMBL" id="CP043869">
    <property type="protein sequence ID" value="QEQ96059.1"/>
    <property type="molecule type" value="Genomic_DNA"/>
</dbReference>
<evidence type="ECO:0000259" key="3">
    <source>
        <dbReference type="SMART" id="SM00978"/>
    </source>
</evidence>
<gene>
    <name evidence="4" type="ORF">F0U83_04690</name>
</gene>
<dbReference type="Pfam" id="PF04280">
    <property type="entry name" value="Tim44"/>
    <property type="match status" value="1"/>
</dbReference>